<evidence type="ECO:0000313" key="3">
    <source>
        <dbReference type="Proteomes" id="UP000030854"/>
    </source>
</evidence>
<dbReference type="EMBL" id="JNVN01000531">
    <property type="protein sequence ID" value="KHJ35097.1"/>
    <property type="molecule type" value="Genomic_DNA"/>
</dbReference>
<evidence type="ECO:0000313" key="2">
    <source>
        <dbReference type="EMBL" id="KHJ35097.1"/>
    </source>
</evidence>
<reference evidence="2 3" key="1">
    <citation type="journal article" date="2014" name="BMC Genomics">
        <title>Adaptive genomic structural variation in the grape powdery mildew pathogen, Erysiphe necator.</title>
        <authorList>
            <person name="Jones L."/>
            <person name="Riaz S."/>
            <person name="Morales-Cruz A."/>
            <person name="Amrine K.C."/>
            <person name="McGuire B."/>
            <person name="Gubler W.D."/>
            <person name="Walker M.A."/>
            <person name="Cantu D."/>
        </authorList>
    </citation>
    <scope>NUCLEOTIDE SEQUENCE [LARGE SCALE GENOMIC DNA]</scope>
    <source>
        <strain evidence="3">c</strain>
    </source>
</reference>
<gene>
    <name evidence="2" type="ORF">EV44_g3152</name>
</gene>
<evidence type="ECO:0000256" key="1">
    <source>
        <dbReference type="SAM" id="MobiDB-lite"/>
    </source>
</evidence>
<feature type="region of interest" description="Disordered" evidence="1">
    <location>
        <begin position="293"/>
        <end position="327"/>
    </location>
</feature>
<name>A0A0B1P8R1_UNCNE</name>
<feature type="compositionally biased region" description="Basic and acidic residues" evidence="1">
    <location>
        <begin position="422"/>
        <end position="433"/>
    </location>
</feature>
<feature type="compositionally biased region" description="Low complexity" evidence="1">
    <location>
        <begin position="435"/>
        <end position="446"/>
    </location>
</feature>
<feature type="region of interest" description="Disordered" evidence="1">
    <location>
        <begin position="785"/>
        <end position="821"/>
    </location>
</feature>
<accession>A0A0B1P8R1</accession>
<protein>
    <submittedName>
        <fullName evidence="2">Putative eka-like protein</fullName>
    </submittedName>
</protein>
<dbReference type="HOGENOM" id="CLU_018153_0_2_1"/>
<sequence>MDIYLKYARIQHVGLSQFTEAQNTITKARNKIENGQELKNSYWTVRKKDREDWRKIWFGKDSQRKQKLAMKMAAYKCWQESWQRVKRCHGAGGRRVADPENWKAARILQNQKTGEDILSFSKAPVTLHKRLSRAQSSLAIQLRSEHIGLNAYLYRRKVPGVKSPKCRCGYPSENVKHVVMACPLKSEGRAEVWRKAKNRSFEAMISDPEDLKRITQWILDKKWFEQFRLVGEVEKLTQNRNKRRGKRGTVMEVDDEFPALATIARPTPPSPAAHPSPSPIPSITTPVQTTVNKDDNCSQPHRPILNPVAPSKRAAQNSTDSMTQSASNETYQIPAYLPKELRDIIQKRQEQERAWHFRLSICAGVICNIESTLENYKGDIEKREADLIRGYLQQAIARLAASNNVPKPPQIPLKTKPLRSTTHKERQDIERKKLSSGTSKSPTSQSILKPQKVVFEDYNKSAIEKSSWVTVARNGHKKSRIIASTPSVPSAKILDIQKNMLQASNLNQSHKKKVIVPISDSRLFVRLPINHEWRTLSPSGLREVIVKHLGVSPASIGLIKPVRTGFALSPCSSEAREALLQTSSWLLNTGAKIEPASNWIPLLVPTCADHPRRAVTISTLEGQIEVNKEMLANEIERVTSIRPASVRLYVSSNQAAPHRTWMAFFTKAPRSGFRMFDESGKVTFFKKQKTIDFCKRCNGHHPSRNCSRAPFCGNCGSVMHTENDCKALTKCKNCGGPHRSDSHKCLARPTRSGGPTKEQLKTFRTVVEREYQAVARAKATEKRALASEDNILISSSQSPEHSNPTNQQSPVEFSIGEQKRL</sequence>
<feature type="region of interest" description="Disordered" evidence="1">
    <location>
        <begin position="403"/>
        <end position="446"/>
    </location>
</feature>
<dbReference type="Proteomes" id="UP000030854">
    <property type="component" value="Unassembled WGS sequence"/>
</dbReference>
<proteinExistence type="predicted"/>
<organism evidence="2 3">
    <name type="scientific">Uncinula necator</name>
    <name type="common">Grape powdery mildew</name>
    <dbReference type="NCBI Taxonomy" id="52586"/>
    <lineage>
        <taxon>Eukaryota</taxon>
        <taxon>Fungi</taxon>
        <taxon>Dikarya</taxon>
        <taxon>Ascomycota</taxon>
        <taxon>Pezizomycotina</taxon>
        <taxon>Leotiomycetes</taxon>
        <taxon>Erysiphales</taxon>
        <taxon>Erysiphaceae</taxon>
        <taxon>Erysiphe</taxon>
    </lineage>
</organism>
<feature type="compositionally biased region" description="Polar residues" evidence="1">
    <location>
        <begin position="792"/>
        <end position="811"/>
    </location>
</feature>
<feature type="compositionally biased region" description="Polar residues" evidence="1">
    <location>
        <begin position="314"/>
        <end position="327"/>
    </location>
</feature>
<dbReference type="AlphaFoldDB" id="A0A0B1P8R1"/>
<keyword evidence="3" id="KW-1185">Reference proteome</keyword>
<dbReference type="STRING" id="52586.A0A0B1P8R1"/>
<comment type="caution">
    <text evidence="2">The sequence shown here is derived from an EMBL/GenBank/DDBJ whole genome shotgun (WGS) entry which is preliminary data.</text>
</comment>